<dbReference type="OrthoDB" id="10574816at2759"/>
<dbReference type="Proteomes" id="UP000219338">
    <property type="component" value="Unassembled WGS sequence"/>
</dbReference>
<keyword evidence="2" id="KW-1185">Reference proteome</keyword>
<evidence type="ECO:0000313" key="2">
    <source>
        <dbReference type="Proteomes" id="UP000219338"/>
    </source>
</evidence>
<name>A0A284S3U6_ARMOS</name>
<accession>A0A284S3U6</accession>
<organism evidence="1 2">
    <name type="scientific">Armillaria ostoyae</name>
    <name type="common">Armillaria root rot fungus</name>
    <dbReference type="NCBI Taxonomy" id="47428"/>
    <lineage>
        <taxon>Eukaryota</taxon>
        <taxon>Fungi</taxon>
        <taxon>Dikarya</taxon>
        <taxon>Basidiomycota</taxon>
        <taxon>Agaricomycotina</taxon>
        <taxon>Agaricomycetes</taxon>
        <taxon>Agaricomycetidae</taxon>
        <taxon>Agaricales</taxon>
        <taxon>Marasmiineae</taxon>
        <taxon>Physalacriaceae</taxon>
        <taxon>Armillaria</taxon>
    </lineage>
</organism>
<proteinExistence type="predicted"/>
<dbReference type="AlphaFoldDB" id="A0A284S3U6"/>
<gene>
    <name evidence="1" type="ORF">ARMOST_19195</name>
</gene>
<evidence type="ECO:0000313" key="1">
    <source>
        <dbReference type="EMBL" id="SJL15691.1"/>
    </source>
</evidence>
<protein>
    <submittedName>
        <fullName evidence="1">Uncharacterized protein</fullName>
    </submittedName>
</protein>
<reference evidence="2" key="1">
    <citation type="journal article" date="2017" name="Nat. Ecol. Evol.">
        <title>Genome expansion and lineage-specific genetic innovations in the forest pathogenic fungi Armillaria.</title>
        <authorList>
            <person name="Sipos G."/>
            <person name="Prasanna A.N."/>
            <person name="Walter M.C."/>
            <person name="O'Connor E."/>
            <person name="Balint B."/>
            <person name="Krizsan K."/>
            <person name="Kiss B."/>
            <person name="Hess J."/>
            <person name="Varga T."/>
            <person name="Slot J."/>
            <person name="Riley R."/>
            <person name="Boka B."/>
            <person name="Rigling D."/>
            <person name="Barry K."/>
            <person name="Lee J."/>
            <person name="Mihaltcheva S."/>
            <person name="LaButti K."/>
            <person name="Lipzen A."/>
            <person name="Waldron R."/>
            <person name="Moloney N.M."/>
            <person name="Sperisen C."/>
            <person name="Kredics L."/>
            <person name="Vagvoelgyi C."/>
            <person name="Patrignani A."/>
            <person name="Fitzpatrick D."/>
            <person name="Nagy I."/>
            <person name="Doyle S."/>
            <person name="Anderson J.B."/>
            <person name="Grigoriev I.V."/>
            <person name="Gueldener U."/>
            <person name="Muensterkoetter M."/>
            <person name="Nagy L.G."/>
        </authorList>
    </citation>
    <scope>NUCLEOTIDE SEQUENCE [LARGE SCALE GENOMIC DNA]</scope>
    <source>
        <strain evidence="2">C18/9</strain>
    </source>
</reference>
<dbReference type="EMBL" id="FUEG01000030">
    <property type="protein sequence ID" value="SJL15691.1"/>
    <property type="molecule type" value="Genomic_DNA"/>
</dbReference>
<sequence length="85" mass="9308">MAANAFPYPGESPPASFQYRVPPGPTISDQPMYSVTTVPTVAFIDPPTVLCSKNSDKLGMRDVILANRNDARFWKSLITLDCFGL</sequence>